<sequence length="235" mass="26588">MTVRFYNTLALIASRTAVGYDFLQSPMAEILGTIATILQLVDTVLKAREYVKDFRHAPAEQQKLFNEMEDLKPLLEELEKRVAASPSTSTLQQITPPLARFHTTLESFLAKFRPADGQWSKLSKQLTWTLWNKKESKDYVDEIENIKSLITVWLAVEISDVGHQQNDILSTVAEHVHAQQVRFSAAEHSKITFDSLEPVNGYCLTRSSKIGSSNQIKSCGFVECRALAKPFFHQS</sequence>
<accession>A0A8H6Z899</accession>
<comment type="caution">
    <text evidence="1">The sequence shown here is derived from an EMBL/GenBank/DDBJ whole genome shotgun (WGS) entry which is preliminary data.</text>
</comment>
<name>A0A8H6Z899_9AGAR</name>
<proteinExistence type="predicted"/>
<evidence type="ECO:0000313" key="2">
    <source>
        <dbReference type="Proteomes" id="UP000623467"/>
    </source>
</evidence>
<dbReference type="EMBL" id="JACAZH010000002">
    <property type="protein sequence ID" value="KAF7374370.1"/>
    <property type="molecule type" value="Genomic_DNA"/>
</dbReference>
<reference evidence="1" key="1">
    <citation type="submission" date="2020-05" db="EMBL/GenBank/DDBJ databases">
        <title>Mycena genomes resolve the evolution of fungal bioluminescence.</title>
        <authorList>
            <person name="Tsai I.J."/>
        </authorList>
    </citation>
    <scope>NUCLEOTIDE SEQUENCE</scope>
    <source>
        <strain evidence="1">160909Yilan</strain>
    </source>
</reference>
<dbReference type="OrthoDB" id="3001009at2759"/>
<organism evidence="1 2">
    <name type="scientific">Mycena sanguinolenta</name>
    <dbReference type="NCBI Taxonomy" id="230812"/>
    <lineage>
        <taxon>Eukaryota</taxon>
        <taxon>Fungi</taxon>
        <taxon>Dikarya</taxon>
        <taxon>Basidiomycota</taxon>
        <taxon>Agaricomycotina</taxon>
        <taxon>Agaricomycetes</taxon>
        <taxon>Agaricomycetidae</taxon>
        <taxon>Agaricales</taxon>
        <taxon>Marasmiineae</taxon>
        <taxon>Mycenaceae</taxon>
        <taxon>Mycena</taxon>
    </lineage>
</organism>
<dbReference type="AlphaFoldDB" id="A0A8H6Z899"/>
<dbReference type="Proteomes" id="UP000623467">
    <property type="component" value="Unassembled WGS sequence"/>
</dbReference>
<keyword evidence="2" id="KW-1185">Reference proteome</keyword>
<gene>
    <name evidence="1" type="ORF">MSAN_00321000</name>
</gene>
<evidence type="ECO:0000313" key="1">
    <source>
        <dbReference type="EMBL" id="KAF7374370.1"/>
    </source>
</evidence>
<protein>
    <submittedName>
        <fullName evidence="1">ANK-REP-REGION domain-containing protein</fullName>
    </submittedName>
</protein>